<evidence type="ECO:0000313" key="1">
    <source>
        <dbReference type="EMBL" id="RIW06720.1"/>
    </source>
</evidence>
<dbReference type="Proteomes" id="UP000253437">
    <property type="component" value="Unassembled WGS sequence"/>
</dbReference>
<evidence type="ECO:0008006" key="3">
    <source>
        <dbReference type="Google" id="ProtNLM"/>
    </source>
</evidence>
<evidence type="ECO:0000313" key="2">
    <source>
        <dbReference type="Proteomes" id="UP000253437"/>
    </source>
</evidence>
<dbReference type="AlphaFoldDB" id="A0A8B3DEI7"/>
<sequence length="269" mass="30823">MSYLGLNPNIHFVASTMDGIVQYKNGNVTTRHRVYIENLFKFYVEKEDLYKAICAYVDAFSVYHFPIVKNISTSEFAVYKYLVNAKALNKLFKEDRHNILSIYEQFEKQFENEGLFLMQYGLALRSFGENESAYEKLKIAQQAFPESPHIEHALALQRIILACSESDETIAMALFSEAEEVLTRLDSSNISPESGGTDRYPIISLSEGHVKVLINLGNISEARIMARSYHDRIEKNADLRHNFRIKKTLGKLMKFSLSGHWPGGDNEDF</sequence>
<accession>A0A8B3DEI7</accession>
<proteinExistence type="predicted"/>
<reference evidence="1 2" key="1">
    <citation type="submission" date="2018-08" db="EMBL/GenBank/DDBJ databases">
        <title>Vibrio harveyi strains pathogenic to white snook Centropomus viridis Lockington (1877) and potential probiotic bacteria.</title>
        <authorList>
            <person name="Soto-Rodriguez S."/>
            <person name="Gomez-Gil B."/>
            <person name="Lozano-Olvera R."/>
        </authorList>
    </citation>
    <scope>NUCLEOTIDE SEQUENCE [LARGE SCALE GENOMIC DNA]</scope>
    <source>
        <strain evidence="1 2">CAIM 1508</strain>
    </source>
</reference>
<gene>
    <name evidence="1" type="ORF">DS957_021540</name>
</gene>
<name>A0A8B3DEI7_VIBHA</name>
<dbReference type="EMBL" id="QOUW02000115">
    <property type="protein sequence ID" value="RIW06720.1"/>
    <property type="molecule type" value="Genomic_DNA"/>
</dbReference>
<organism evidence="1 2">
    <name type="scientific">Vibrio harveyi</name>
    <name type="common">Beneckea harveyi</name>
    <dbReference type="NCBI Taxonomy" id="669"/>
    <lineage>
        <taxon>Bacteria</taxon>
        <taxon>Pseudomonadati</taxon>
        <taxon>Pseudomonadota</taxon>
        <taxon>Gammaproteobacteria</taxon>
        <taxon>Vibrionales</taxon>
        <taxon>Vibrionaceae</taxon>
        <taxon>Vibrio</taxon>
    </lineage>
</organism>
<comment type="caution">
    <text evidence="1">The sequence shown here is derived from an EMBL/GenBank/DDBJ whole genome shotgun (WGS) entry which is preliminary data.</text>
</comment>
<protein>
    <recommendedName>
        <fullName evidence="3">Tetratricopeptide repeat protein</fullName>
    </recommendedName>
</protein>